<accession>A0A2W5QL63</accession>
<dbReference type="SUPFAM" id="SSF55608">
    <property type="entry name" value="Homing endonucleases"/>
    <property type="match status" value="1"/>
</dbReference>
<dbReference type="Pfam" id="PF03161">
    <property type="entry name" value="LAGLIDADG_2"/>
    <property type="match status" value="1"/>
</dbReference>
<name>A0A2W5QL63_VARPD</name>
<sequence>MRCVTTMKIKDKKELIKLISFITMGDGSVYRNRGAGNCLFSFSQTEDHKDFVDYVGSIISNITSYKVVVDERGAPRKSLLKLYTPVHPYFNKLRDRIYVDSYKSIDPHALKMLDFEALAILYMCDGCLGKSMNSNGSVARTVTLNLCRLSYGDQLLLKKALKEKLDLECNVVKTGGKYLTLRLRMKDFDKFMHGIEPYMQESFRYKLEIRTVSPEKSGGEIV</sequence>
<dbReference type="AlphaFoldDB" id="A0A2W5QL63"/>
<reference evidence="2 3" key="1">
    <citation type="submission" date="2017-08" db="EMBL/GenBank/DDBJ databases">
        <title>Infants hospitalized years apart are colonized by the same room-sourced microbial strains.</title>
        <authorList>
            <person name="Brooks B."/>
            <person name="Olm M.R."/>
            <person name="Firek B.A."/>
            <person name="Baker R."/>
            <person name="Thomas B.C."/>
            <person name="Morowitz M.J."/>
            <person name="Banfield J.F."/>
        </authorList>
    </citation>
    <scope>NUCLEOTIDE SEQUENCE [LARGE SCALE GENOMIC DNA]</scope>
    <source>
        <strain evidence="2">S2_005_003_R2_41</strain>
    </source>
</reference>
<dbReference type="GO" id="GO:0004519">
    <property type="term" value="F:endonuclease activity"/>
    <property type="evidence" value="ECO:0007669"/>
    <property type="project" value="InterPro"/>
</dbReference>
<proteinExistence type="predicted"/>
<protein>
    <recommendedName>
        <fullName evidence="1">Homing endonuclease LAGLIDADG domain-containing protein</fullName>
    </recommendedName>
</protein>
<evidence type="ECO:0000313" key="2">
    <source>
        <dbReference type="EMBL" id="PZQ78018.1"/>
    </source>
</evidence>
<organism evidence="2 3">
    <name type="scientific">Variovorax paradoxus</name>
    <dbReference type="NCBI Taxonomy" id="34073"/>
    <lineage>
        <taxon>Bacteria</taxon>
        <taxon>Pseudomonadati</taxon>
        <taxon>Pseudomonadota</taxon>
        <taxon>Betaproteobacteria</taxon>
        <taxon>Burkholderiales</taxon>
        <taxon>Comamonadaceae</taxon>
        <taxon>Variovorax</taxon>
    </lineage>
</organism>
<dbReference type="InterPro" id="IPR027434">
    <property type="entry name" value="Homing_endonucl"/>
</dbReference>
<evidence type="ECO:0000313" key="3">
    <source>
        <dbReference type="Proteomes" id="UP000249135"/>
    </source>
</evidence>
<dbReference type="EMBL" id="QFPP01000006">
    <property type="protein sequence ID" value="PZQ78018.1"/>
    <property type="molecule type" value="Genomic_DNA"/>
</dbReference>
<dbReference type="Gene3D" id="3.10.28.10">
    <property type="entry name" value="Homing endonucleases"/>
    <property type="match status" value="2"/>
</dbReference>
<feature type="domain" description="Homing endonuclease LAGLIDADG" evidence="1">
    <location>
        <begin position="24"/>
        <end position="191"/>
    </location>
</feature>
<dbReference type="Proteomes" id="UP000249135">
    <property type="component" value="Unassembled WGS sequence"/>
</dbReference>
<dbReference type="InterPro" id="IPR004860">
    <property type="entry name" value="LAGLIDADG_dom"/>
</dbReference>
<comment type="caution">
    <text evidence="2">The sequence shown here is derived from an EMBL/GenBank/DDBJ whole genome shotgun (WGS) entry which is preliminary data.</text>
</comment>
<gene>
    <name evidence="2" type="ORF">DI563_01645</name>
</gene>
<evidence type="ECO:0000259" key="1">
    <source>
        <dbReference type="Pfam" id="PF03161"/>
    </source>
</evidence>